<reference evidence="3" key="1">
    <citation type="submission" date="2017-09" db="EMBL/GenBank/DDBJ databases">
        <title>Depth-based differentiation of microbial function through sediment-hosted aquifers and enrichment of novel symbionts in the deep terrestrial subsurface.</title>
        <authorList>
            <person name="Probst A.J."/>
            <person name="Ladd B."/>
            <person name="Jarett J.K."/>
            <person name="Geller-Mcgrath D.E."/>
            <person name="Sieber C.M.K."/>
            <person name="Emerson J.B."/>
            <person name="Anantharaman K."/>
            <person name="Thomas B.C."/>
            <person name="Malmstrom R."/>
            <person name="Stieglmeier M."/>
            <person name="Klingl A."/>
            <person name="Woyke T."/>
            <person name="Ryan C.M."/>
            <person name="Banfield J.F."/>
        </authorList>
    </citation>
    <scope>NUCLEOTIDE SEQUENCE [LARGE SCALE GENOMIC DNA]</scope>
</reference>
<name>A0A2M8GJK8_9BACT</name>
<dbReference type="Proteomes" id="UP000228960">
    <property type="component" value="Unassembled WGS sequence"/>
</dbReference>
<dbReference type="SUPFAM" id="SSF101960">
    <property type="entry name" value="Stabilizer of iron transporter SufD"/>
    <property type="match status" value="1"/>
</dbReference>
<proteinExistence type="predicted"/>
<dbReference type="PANTHER" id="PTHR43575">
    <property type="entry name" value="PROTEIN ABCI7, CHLOROPLASTIC"/>
    <property type="match status" value="1"/>
</dbReference>
<dbReference type="EMBL" id="PFQM01000060">
    <property type="protein sequence ID" value="PJC80312.1"/>
    <property type="molecule type" value="Genomic_DNA"/>
</dbReference>
<accession>A0A2M8GJK8</accession>
<comment type="caution">
    <text evidence="2">The sequence shown here is derived from an EMBL/GenBank/DDBJ whole genome shotgun (WGS) entry which is preliminary data.</text>
</comment>
<dbReference type="PANTHER" id="PTHR43575:SF1">
    <property type="entry name" value="PROTEIN ABCI7, CHLOROPLASTIC"/>
    <property type="match status" value="1"/>
</dbReference>
<dbReference type="Pfam" id="PF01458">
    <property type="entry name" value="SUFBD_core"/>
    <property type="match status" value="1"/>
</dbReference>
<protein>
    <recommendedName>
        <fullName evidence="1">SUF system FeS cluster assembly SufBD core domain-containing protein</fullName>
    </recommendedName>
</protein>
<feature type="domain" description="SUF system FeS cluster assembly SufBD core" evidence="1">
    <location>
        <begin position="13"/>
        <end position="132"/>
    </location>
</feature>
<evidence type="ECO:0000313" key="2">
    <source>
        <dbReference type="EMBL" id="PJC80312.1"/>
    </source>
</evidence>
<sequence length="134" mass="15057">MTKSQITNKIIKYLVKKGERVVWDEVIVYDKNNLEGETEVRAVVEDEGSLKLKGKILIQKDAIGANAFLRFKVLLLGKNARAEVDPELEILTNDVRASHAASVGQIDLEQLFYLMSRGINKKESIKLIVEAFLA</sequence>
<dbReference type="InterPro" id="IPR037284">
    <property type="entry name" value="SUF_FeS_clus_asmbl_SufBD_sf"/>
</dbReference>
<gene>
    <name evidence="2" type="ORF">CO009_02270</name>
</gene>
<evidence type="ECO:0000259" key="1">
    <source>
        <dbReference type="Pfam" id="PF01458"/>
    </source>
</evidence>
<organism evidence="2 3">
    <name type="scientific">Candidatus Shapirobacteria bacterium CG_4_8_14_3_um_filter_35_11</name>
    <dbReference type="NCBI Taxonomy" id="1974874"/>
    <lineage>
        <taxon>Bacteria</taxon>
        <taxon>Candidatus Shapironibacteriota</taxon>
    </lineage>
</organism>
<dbReference type="InterPro" id="IPR000825">
    <property type="entry name" value="SUF_FeS_clus_asmbl_SufBD_core"/>
</dbReference>
<dbReference type="GO" id="GO:0016226">
    <property type="term" value="P:iron-sulfur cluster assembly"/>
    <property type="evidence" value="ECO:0007669"/>
    <property type="project" value="InterPro"/>
</dbReference>
<dbReference type="AlphaFoldDB" id="A0A2M8GJK8"/>
<evidence type="ECO:0000313" key="3">
    <source>
        <dbReference type="Proteomes" id="UP000228960"/>
    </source>
</evidence>
<dbReference type="InterPro" id="IPR055346">
    <property type="entry name" value="Fe-S_cluster_assembly_SufBD"/>
</dbReference>